<keyword evidence="1" id="KW-0614">Plasmid</keyword>
<sequence>MILSAIDILAVHDTRLALMLFDSAFPKVFIDPLQDELRLRSALAMNNRIVGVSAKPNAPQMAIHPLVEGIVQEQVRQQRRNDSALRSAFVSRSDIAIRGLHRRFQPAFHVQQDPGRLAVLPQRPHQELMIDVVEQTFDVELGDPMIIPTRAMAIASCADRSGR</sequence>
<dbReference type="Proteomes" id="UP001317629">
    <property type="component" value="Plasmid pSS37A-Re-1"/>
</dbReference>
<geneLocation type="plasmid" evidence="1 2">
    <name>pSS37A-Re-1</name>
</geneLocation>
<proteinExistence type="predicted"/>
<reference evidence="1 2" key="1">
    <citation type="journal article" date="2023" name="Int. J. Syst. Evol. Microbiol.">
        <title>Methylocystis iwaonis sp. nov., a type II methane-oxidizing bacterium from surface soil of a rice paddy field in Japan, and emended description of the genus Methylocystis (ex Whittenbury et al. 1970) Bowman et al. 1993.</title>
        <authorList>
            <person name="Kaise H."/>
            <person name="Sawadogo J.B."/>
            <person name="Alam M.S."/>
            <person name="Ueno C."/>
            <person name="Dianou D."/>
            <person name="Shinjo R."/>
            <person name="Asakawa S."/>
        </authorList>
    </citation>
    <scope>NUCLEOTIDE SEQUENCE [LARGE SCALE GENOMIC DNA]</scope>
    <source>
        <strain evidence="1 2">SS37A-Re</strain>
    </source>
</reference>
<protein>
    <submittedName>
        <fullName evidence="1">Uncharacterized protein</fullName>
    </submittedName>
</protein>
<gene>
    <name evidence="1" type="ORF">SS37A_37220</name>
</gene>
<keyword evidence="2" id="KW-1185">Reference proteome</keyword>
<organism evidence="1 2">
    <name type="scientific">Methylocystis iwaonis</name>
    <dbReference type="NCBI Taxonomy" id="2885079"/>
    <lineage>
        <taxon>Bacteria</taxon>
        <taxon>Pseudomonadati</taxon>
        <taxon>Pseudomonadota</taxon>
        <taxon>Alphaproteobacteria</taxon>
        <taxon>Hyphomicrobiales</taxon>
        <taxon>Methylocystaceae</taxon>
        <taxon>Methylocystis</taxon>
    </lineage>
</organism>
<dbReference type="EMBL" id="AP027143">
    <property type="protein sequence ID" value="BDV36192.1"/>
    <property type="molecule type" value="Genomic_DNA"/>
</dbReference>
<accession>A0ABM8EE52</accession>
<name>A0ABM8EE52_9HYPH</name>
<evidence type="ECO:0000313" key="2">
    <source>
        <dbReference type="Proteomes" id="UP001317629"/>
    </source>
</evidence>
<evidence type="ECO:0000313" key="1">
    <source>
        <dbReference type="EMBL" id="BDV36192.1"/>
    </source>
</evidence>